<keyword evidence="1" id="KW-0472">Membrane</keyword>
<name>A0ABV2AIG0_9EUKA</name>
<protein>
    <submittedName>
        <fullName evidence="2">Uncharacterized protein</fullName>
    </submittedName>
</protein>
<comment type="caution">
    <text evidence="2">The sequence shown here is derived from an EMBL/GenBank/DDBJ whole genome shotgun (WGS) entry which is preliminary data.</text>
</comment>
<keyword evidence="1" id="KW-1133">Transmembrane helix</keyword>
<gene>
    <name evidence="2" type="ORF">MHBO_001089</name>
</gene>
<evidence type="ECO:0000256" key="1">
    <source>
        <dbReference type="SAM" id="Phobius"/>
    </source>
</evidence>
<proteinExistence type="predicted"/>
<keyword evidence="1" id="KW-0812">Transmembrane</keyword>
<evidence type="ECO:0000313" key="2">
    <source>
        <dbReference type="EMBL" id="MES1919229.1"/>
    </source>
</evidence>
<accession>A0ABV2AIG0</accession>
<dbReference type="EMBL" id="JBDODL010000232">
    <property type="protein sequence ID" value="MES1919229.1"/>
    <property type="molecule type" value="Genomic_DNA"/>
</dbReference>
<keyword evidence="3" id="KW-1185">Reference proteome</keyword>
<reference evidence="2 3" key="1">
    <citation type="journal article" date="2024" name="BMC Biol.">
        <title>Comparative genomics of Ascetosporea gives new insight into the evolutionary basis for animal parasitism in Rhizaria.</title>
        <authorList>
            <person name="Hiltunen Thoren M."/>
            <person name="Onut-Brannstrom I."/>
            <person name="Alfjorden A."/>
            <person name="Peckova H."/>
            <person name="Swords F."/>
            <person name="Hooper C."/>
            <person name="Holzer A.S."/>
            <person name="Bass D."/>
            <person name="Burki F."/>
        </authorList>
    </citation>
    <scope>NUCLEOTIDE SEQUENCE [LARGE SCALE GENOMIC DNA]</scope>
    <source>
        <strain evidence="2">20-A016</strain>
    </source>
</reference>
<organism evidence="2 3">
    <name type="scientific">Bonamia ostreae</name>
    <dbReference type="NCBI Taxonomy" id="126728"/>
    <lineage>
        <taxon>Eukaryota</taxon>
        <taxon>Sar</taxon>
        <taxon>Rhizaria</taxon>
        <taxon>Endomyxa</taxon>
        <taxon>Ascetosporea</taxon>
        <taxon>Haplosporida</taxon>
        <taxon>Bonamia</taxon>
    </lineage>
</organism>
<dbReference type="Proteomes" id="UP001439008">
    <property type="component" value="Unassembled WGS sequence"/>
</dbReference>
<feature type="transmembrane region" description="Helical" evidence="1">
    <location>
        <begin position="121"/>
        <end position="141"/>
    </location>
</feature>
<feature type="transmembrane region" description="Helical" evidence="1">
    <location>
        <begin position="28"/>
        <end position="46"/>
    </location>
</feature>
<sequence>MEEKSTERKDKILKYFFRDQVVTYNKNFSGILLNLAVGLIRVLLLLPTMRHFAFSIPFYIKAISDNYFNFNTFMGFVVVVQFIVEAPVCVLIMYDSLSCGWVLMSYGDFVERMKINIISEWVGLGGDIGLFAFRCMLWSVLVPFY</sequence>
<evidence type="ECO:0000313" key="3">
    <source>
        <dbReference type="Proteomes" id="UP001439008"/>
    </source>
</evidence>
<feature type="transmembrane region" description="Helical" evidence="1">
    <location>
        <begin position="67"/>
        <end position="84"/>
    </location>
</feature>